<organism evidence="2 3">
    <name type="scientific">Trichomonas vaginalis (strain ATCC PRA-98 / G3)</name>
    <dbReference type="NCBI Taxonomy" id="412133"/>
    <lineage>
        <taxon>Eukaryota</taxon>
        <taxon>Metamonada</taxon>
        <taxon>Parabasalia</taxon>
        <taxon>Trichomonadida</taxon>
        <taxon>Trichomonadidae</taxon>
        <taxon>Trichomonas</taxon>
    </lineage>
</organism>
<dbReference type="VEuPathDB" id="TrichDB:TVAGG3_0034890"/>
<dbReference type="Proteomes" id="UP000001542">
    <property type="component" value="Unassembled WGS sequence"/>
</dbReference>
<evidence type="ECO:0000313" key="3">
    <source>
        <dbReference type="Proteomes" id="UP000001542"/>
    </source>
</evidence>
<dbReference type="SMART" id="SM01041">
    <property type="entry name" value="BRO1"/>
    <property type="match status" value="1"/>
</dbReference>
<dbReference type="InParanoid" id="A2ESJ7"/>
<name>A2ESJ7_TRIV3</name>
<evidence type="ECO:0000259" key="1">
    <source>
        <dbReference type="PROSITE" id="PS51180"/>
    </source>
</evidence>
<protein>
    <recommendedName>
        <fullName evidence="1">BRO1 domain-containing protein</fullName>
    </recommendedName>
</protein>
<evidence type="ECO:0000313" key="2">
    <source>
        <dbReference type="EMBL" id="EAY04377.1"/>
    </source>
</evidence>
<feature type="domain" description="BRO1" evidence="1">
    <location>
        <begin position="7"/>
        <end position="397"/>
    </location>
</feature>
<dbReference type="PANTHER" id="PTHR23030">
    <property type="entry name" value="PCD6 INTERACTING PROTEIN-RELATED"/>
    <property type="match status" value="1"/>
</dbReference>
<dbReference type="InterPro" id="IPR004328">
    <property type="entry name" value="BRO1_dom"/>
</dbReference>
<dbReference type="RefSeq" id="XP_001316600.1">
    <property type="nucleotide sequence ID" value="XM_001316565.1"/>
</dbReference>
<proteinExistence type="predicted"/>
<accession>A2ESJ7</accession>
<dbReference type="KEGG" id="tva:4762248"/>
<reference evidence="2" key="2">
    <citation type="journal article" date="2007" name="Science">
        <title>Draft genome sequence of the sexually transmitted pathogen Trichomonas vaginalis.</title>
        <authorList>
            <person name="Carlton J.M."/>
            <person name="Hirt R.P."/>
            <person name="Silva J.C."/>
            <person name="Delcher A.L."/>
            <person name="Schatz M."/>
            <person name="Zhao Q."/>
            <person name="Wortman J.R."/>
            <person name="Bidwell S.L."/>
            <person name="Alsmark U.C.M."/>
            <person name="Besteiro S."/>
            <person name="Sicheritz-Ponten T."/>
            <person name="Noel C.J."/>
            <person name="Dacks J.B."/>
            <person name="Foster P.G."/>
            <person name="Simillion C."/>
            <person name="Van de Peer Y."/>
            <person name="Miranda-Saavedra D."/>
            <person name="Barton G.J."/>
            <person name="Westrop G.D."/>
            <person name="Mueller S."/>
            <person name="Dessi D."/>
            <person name="Fiori P.L."/>
            <person name="Ren Q."/>
            <person name="Paulsen I."/>
            <person name="Zhang H."/>
            <person name="Bastida-Corcuera F.D."/>
            <person name="Simoes-Barbosa A."/>
            <person name="Brown M.T."/>
            <person name="Hayes R.D."/>
            <person name="Mukherjee M."/>
            <person name="Okumura C.Y."/>
            <person name="Schneider R."/>
            <person name="Smith A.J."/>
            <person name="Vanacova S."/>
            <person name="Villalvazo M."/>
            <person name="Haas B.J."/>
            <person name="Pertea M."/>
            <person name="Feldblyum T.V."/>
            <person name="Utterback T.R."/>
            <person name="Shu C.L."/>
            <person name="Osoegawa K."/>
            <person name="de Jong P.J."/>
            <person name="Hrdy I."/>
            <person name="Horvathova L."/>
            <person name="Zubacova Z."/>
            <person name="Dolezal P."/>
            <person name="Malik S.B."/>
            <person name="Logsdon J.M. Jr."/>
            <person name="Henze K."/>
            <person name="Gupta A."/>
            <person name="Wang C.C."/>
            <person name="Dunne R.L."/>
            <person name="Upcroft J.A."/>
            <person name="Upcroft P."/>
            <person name="White O."/>
            <person name="Salzberg S.L."/>
            <person name="Tang P."/>
            <person name="Chiu C.-H."/>
            <person name="Lee Y.-S."/>
            <person name="Embley T.M."/>
            <person name="Coombs G.H."/>
            <person name="Mottram J.C."/>
            <person name="Tachezy J."/>
            <person name="Fraser-Liggett C.M."/>
            <person name="Johnson P.J."/>
        </authorList>
    </citation>
    <scope>NUCLEOTIDE SEQUENCE [LARGE SCALE GENOMIC DNA]</scope>
    <source>
        <strain evidence="2">G3</strain>
    </source>
</reference>
<gene>
    <name evidence="2" type="ORF">TVAG_350520</name>
</gene>
<dbReference type="PROSITE" id="PS51180">
    <property type="entry name" value="BRO1"/>
    <property type="match status" value="1"/>
</dbReference>
<reference evidence="2" key="1">
    <citation type="submission" date="2006-10" db="EMBL/GenBank/DDBJ databases">
        <authorList>
            <person name="Amadeo P."/>
            <person name="Zhao Q."/>
            <person name="Wortman J."/>
            <person name="Fraser-Liggett C."/>
            <person name="Carlton J."/>
        </authorList>
    </citation>
    <scope>NUCLEOTIDE SEQUENCE</scope>
    <source>
        <strain evidence="2">G3</strain>
    </source>
</reference>
<dbReference type="Gene3D" id="1.25.40.280">
    <property type="entry name" value="alix/aip1 like domains"/>
    <property type="match status" value="2"/>
</dbReference>
<dbReference type="Pfam" id="PF03097">
    <property type="entry name" value="BRO1"/>
    <property type="match status" value="1"/>
</dbReference>
<sequence length="564" mass="62922">MEVPLPPYLPCPVKALATKQIHVGAKLCEYIKKQMKTDVPTDFKDNCDALDALREQLRNSQAVTSETVENLTTYFNMLSKLTSGINISDKGAGAGFTYNNVTFYSIQFENVCMCYNFAVILFNNLNSMNADGKNFKQTVPMIKTLKSLLDRALEYHNEDFNKVITAATLDDLQSYANGDYNMAQHSVFVGMNKETKLAEYANLTAQKLKMINPPNEDYQKYYTAIASIYLGNEKYKNSEYGVAIGLFRQAYKIIPEPSTLKKSKSPFKEHWITLYNACKPQFDKMETENDKFFGEIIPRNLPDIPVGKATQLTGSIEWNKTTIETKKFDDSAASSLIQKVDNRLSNFREESSHALDDISKTLRDLPTAEFDEATNVHNQLIAKRQEAGDLSARLSQLLGIKAAQISQRNPNIFNQYGQLSQMLQKAYETDGYFEGQLATAQSRADTVRSYAQRLTDLQGSINAILDQAEGAAKLARESNGKSTEQTIEAMKSFEAALNELANQLNPIFADTFKIVKEAKAAAASITQESGPEVQSAINGFGQGLNCYSKLCVSFNNILTAVNQF</sequence>
<dbReference type="EMBL" id="DS113477">
    <property type="protein sequence ID" value="EAY04377.1"/>
    <property type="molecule type" value="Genomic_DNA"/>
</dbReference>
<dbReference type="PANTHER" id="PTHR23030:SF30">
    <property type="entry name" value="TYROSINE-PROTEIN PHOSPHATASE NON-RECEPTOR TYPE 23"/>
    <property type="match status" value="1"/>
</dbReference>
<dbReference type="AlphaFoldDB" id="A2ESJ7"/>
<dbReference type="VEuPathDB" id="TrichDB:TVAG_350520"/>
<keyword evidence="3" id="KW-1185">Reference proteome</keyword>
<dbReference type="InterPro" id="IPR038499">
    <property type="entry name" value="BRO1_sf"/>
</dbReference>